<organism evidence="2 3">
    <name type="scientific">Araneus ventricosus</name>
    <name type="common">Orbweaver spider</name>
    <name type="synonym">Epeira ventricosa</name>
    <dbReference type="NCBI Taxonomy" id="182803"/>
    <lineage>
        <taxon>Eukaryota</taxon>
        <taxon>Metazoa</taxon>
        <taxon>Ecdysozoa</taxon>
        <taxon>Arthropoda</taxon>
        <taxon>Chelicerata</taxon>
        <taxon>Arachnida</taxon>
        <taxon>Araneae</taxon>
        <taxon>Araneomorphae</taxon>
        <taxon>Entelegynae</taxon>
        <taxon>Araneoidea</taxon>
        <taxon>Araneidae</taxon>
        <taxon>Araneus</taxon>
    </lineage>
</organism>
<dbReference type="EMBL" id="BGPR01006119">
    <property type="protein sequence ID" value="GBN16205.1"/>
    <property type="molecule type" value="Genomic_DNA"/>
</dbReference>
<gene>
    <name evidence="2" type="ORF">AVEN_238508_1</name>
</gene>
<dbReference type="Proteomes" id="UP000499080">
    <property type="component" value="Unassembled WGS sequence"/>
</dbReference>
<feature type="transmembrane region" description="Helical" evidence="1">
    <location>
        <begin position="75"/>
        <end position="92"/>
    </location>
</feature>
<accession>A0A4Y2LN24</accession>
<keyword evidence="1" id="KW-1133">Transmembrane helix</keyword>
<feature type="transmembrane region" description="Helical" evidence="1">
    <location>
        <begin position="43"/>
        <end position="60"/>
    </location>
</feature>
<dbReference type="AlphaFoldDB" id="A0A4Y2LN24"/>
<protein>
    <submittedName>
        <fullName evidence="2">Uncharacterized protein</fullName>
    </submittedName>
</protein>
<keyword evidence="1" id="KW-0472">Membrane</keyword>
<keyword evidence="3" id="KW-1185">Reference proteome</keyword>
<evidence type="ECO:0000313" key="3">
    <source>
        <dbReference type="Proteomes" id="UP000499080"/>
    </source>
</evidence>
<evidence type="ECO:0000256" key="1">
    <source>
        <dbReference type="SAM" id="Phobius"/>
    </source>
</evidence>
<evidence type="ECO:0000313" key="2">
    <source>
        <dbReference type="EMBL" id="GBN16205.1"/>
    </source>
</evidence>
<comment type="caution">
    <text evidence="2">The sequence shown here is derived from an EMBL/GenBank/DDBJ whole genome shotgun (WGS) entry which is preliminary data.</text>
</comment>
<keyword evidence="1" id="KW-0812">Transmembrane</keyword>
<proteinExistence type="predicted"/>
<reference evidence="2 3" key="1">
    <citation type="journal article" date="2019" name="Sci. Rep.">
        <title>Orb-weaving spider Araneus ventricosus genome elucidates the spidroin gene catalogue.</title>
        <authorList>
            <person name="Kono N."/>
            <person name="Nakamura H."/>
            <person name="Ohtoshi R."/>
            <person name="Moran D.A.P."/>
            <person name="Shinohara A."/>
            <person name="Yoshida Y."/>
            <person name="Fujiwara M."/>
            <person name="Mori M."/>
            <person name="Tomita M."/>
            <person name="Arakawa K."/>
        </authorList>
    </citation>
    <scope>NUCLEOTIDE SEQUENCE [LARGE SCALE GENOMIC DNA]</scope>
</reference>
<sequence length="94" mass="11179">MYLLPSVLSHVSTPVRQSKWGERYLHWLVIQPSIPHRFDSDRFFTLTITFSLFLVINVQPKEPVSHDLGGSHVNVWWFWMSLIGWFYLYRALSV</sequence>
<name>A0A4Y2LN24_ARAVE</name>